<gene>
    <name evidence="4" type="ORF">B1H18_03950</name>
</gene>
<dbReference type="InterPro" id="IPR014026">
    <property type="entry name" value="UDP-Glc/GDP-Man_DH_dimer"/>
</dbReference>
<dbReference type="RefSeq" id="WP_077964819.1">
    <property type="nucleotide sequence ID" value="NZ_CP045178.1"/>
</dbReference>
<evidence type="ECO:0000259" key="2">
    <source>
        <dbReference type="Pfam" id="PF00984"/>
    </source>
</evidence>
<evidence type="ECO:0000256" key="1">
    <source>
        <dbReference type="ARBA" id="ARBA00006601"/>
    </source>
</evidence>
<keyword evidence="5" id="KW-1185">Reference proteome</keyword>
<dbReference type="Pfam" id="PF03721">
    <property type="entry name" value="UDPG_MGDP_dh_N"/>
    <property type="match status" value="1"/>
</dbReference>
<protein>
    <recommendedName>
        <fullName evidence="6">UDP-glucose/GDP-mannose dehydrogenase family protein</fullName>
    </recommendedName>
</protein>
<dbReference type="AlphaFoldDB" id="A0A1V4AF55"/>
<comment type="caution">
    <text evidence="4">The sequence shown here is derived from an EMBL/GenBank/DDBJ whole genome shotgun (WGS) entry which is preliminary data.</text>
</comment>
<dbReference type="Gene3D" id="1.20.5.100">
    <property type="entry name" value="Cytochrome c1, transmembrane anchor, C-terminal"/>
    <property type="match status" value="1"/>
</dbReference>
<dbReference type="Proteomes" id="UP000190539">
    <property type="component" value="Unassembled WGS sequence"/>
</dbReference>
<comment type="similarity">
    <text evidence="1">Belongs to the UDP-glucose/GDP-mannose dehydrogenase family.</text>
</comment>
<evidence type="ECO:0008006" key="6">
    <source>
        <dbReference type="Google" id="ProtNLM"/>
    </source>
</evidence>
<evidence type="ECO:0000313" key="5">
    <source>
        <dbReference type="Proteomes" id="UP000190539"/>
    </source>
</evidence>
<dbReference type="GO" id="GO:0016616">
    <property type="term" value="F:oxidoreductase activity, acting on the CH-OH group of donors, NAD or NADP as acceptor"/>
    <property type="evidence" value="ECO:0007669"/>
    <property type="project" value="InterPro"/>
</dbReference>
<dbReference type="OrthoDB" id="5193947at2"/>
<name>A0A1V4AF55_9ACTN</name>
<feature type="domain" description="UDP-glucose/GDP-mannose dehydrogenase dimerisation" evidence="2">
    <location>
        <begin position="159"/>
        <end position="253"/>
    </location>
</feature>
<reference evidence="4 5" key="1">
    <citation type="submission" date="2017-02" db="EMBL/GenBank/DDBJ databases">
        <title>Draft Genome Sequence of Streptomyces tsukubaensis F601, a Producer of the immunosuppressant tacrolimus FK506.</title>
        <authorList>
            <person name="Zong G."/>
            <person name="Zhong C."/>
            <person name="Fu J."/>
            <person name="Qin R."/>
            <person name="Cao G."/>
        </authorList>
    </citation>
    <scope>NUCLEOTIDE SEQUENCE [LARGE SCALE GENOMIC DNA]</scope>
    <source>
        <strain evidence="4 5">F601</strain>
    </source>
</reference>
<dbReference type="SUPFAM" id="SSF48179">
    <property type="entry name" value="6-phosphogluconate dehydrogenase C-terminal domain-like"/>
    <property type="match status" value="1"/>
</dbReference>
<dbReference type="PANTHER" id="PTHR43750">
    <property type="entry name" value="UDP-GLUCOSE 6-DEHYDROGENASE TUAD"/>
    <property type="match status" value="1"/>
</dbReference>
<dbReference type="InterPro" id="IPR036291">
    <property type="entry name" value="NAD(P)-bd_dom_sf"/>
</dbReference>
<dbReference type="InterPro" id="IPR001732">
    <property type="entry name" value="UDP-Glc/GDP-Man_DH_N"/>
</dbReference>
<dbReference type="EMBL" id="MVFC01000002">
    <property type="protein sequence ID" value="OON82201.1"/>
    <property type="molecule type" value="Genomic_DNA"/>
</dbReference>
<dbReference type="InterPro" id="IPR008927">
    <property type="entry name" value="6-PGluconate_DH-like_C_sf"/>
</dbReference>
<dbReference type="GO" id="GO:0051287">
    <property type="term" value="F:NAD binding"/>
    <property type="evidence" value="ECO:0007669"/>
    <property type="project" value="InterPro"/>
</dbReference>
<dbReference type="PANTHER" id="PTHR43750:SF1">
    <property type="entry name" value="GDP-MANNOSE 6-DEHYDROGENASE"/>
    <property type="match status" value="1"/>
</dbReference>
<evidence type="ECO:0000313" key="4">
    <source>
        <dbReference type="EMBL" id="OON82201.1"/>
    </source>
</evidence>
<dbReference type="SUPFAM" id="SSF51735">
    <property type="entry name" value="NAD(P)-binding Rossmann-fold domains"/>
    <property type="match status" value="1"/>
</dbReference>
<feature type="domain" description="UDP-glucose/GDP-mannose dehydrogenase N-terminal" evidence="3">
    <location>
        <begin position="38"/>
        <end position="121"/>
    </location>
</feature>
<organism evidence="4 5">
    <name type="scientific">Streptomyces tsukubensis</name>
    <dbReference type="NCBI Taxonomy" id="83656"/>
    <lineage>
        <taxon>Bacteria</taxon>
        <taxon>Bacillati</taxon>
        <taxon>Actinomycetota</taxon>
        <taxon>Actinomycetes</taxon>
        <taxon>Kitasatosporales</taxon>
        <taxon>Streptomycetaceae</taxon>
        <taxon>Streptomyces</taxon>
    </lineage>
</organism>
<dbReference type="Pfam" id="PF00984">
    <property type="entry name" value="UDPG_MGDP_dh"/>
    <property type="match status" value="1"/>
</dbReference>
<sequence>MKIAIIGMGHVGHSMRDLFQEHTELVTYDLAGAERYPQQALEACDFATICVNTPSGPGGECDVSQVVEAIKRVPVQRILLKSTVPPGTTRQLIETTGKSICFSPEYVGESTYFNPVCDDPRTMPFIVLGGERDVRGYFLDALLPILGPTKTYFQCTATEAEVIKYMENAYFATKVTFVNEFREIAEAVDADWHTVREGWLLDPRVEPSHTAAFADDPGFGGKCLPKDLAAIIAAARAAGIDPVLLLQVARSNELRRAALS</sequence>
<accession>A0A1V4AF55</accession>
<evidence type="ECO:0000259" key="3">
    <source>
        <dbReference type="Pfam" id="PF03721"/>
    </source>
</evidence>
<dbReference type="STRING" id="83656.B1H18_03950"/>
<proteinExistence type="inferred from homology"/>
<dbReference type="Gene3D" id="3.40.50.720">
    <property type="entry name" value="NAD(P)-binding Rossmann-like Domain"/>
    <property type="match status" value="2"/>
</dbReference>